<reference evidence="6" key="1">
    <citation type="submission" date="2016-11" db="UniProtKB">
        <authorList>
            <consortium name="WormBaseParasite"/>
        </authorList>
    </citation>
    <scope>IDENTIFICATION</scope>
</reference>
<feature type="compositionally biased region" description="Low complexity" evidence="3">
    <location>
        <begin position="11"/>
        <end position="32"/>
    </location>
</feature>
<keyword evidence="5" id="KW-1185">Reference proteome</keyword>
<feature type="domain" description="RRM" evidence="4">
    <location>
        <begin position="65"/>
        <end position="146"/>
    </location>
</feature>
<dbReference type="InterPro" id="IPR034988">
    <property type="entry name" value="DAZ_BOULE_RRM"/>
</dbReference>
<dbReference type="GO" id="GO:0045948">
    <property type="term" value="P:positive regulation of translational initiation"/>
    <property type="evidence" value="ECO:0007669"/>
    <property type="project" value="TreeGrafter"/>
</dbReference>
<evidence type="ECO:0000313" key="6">
    <source>
        <dbReference type="WBParaSite" id="maker-uti_cns_0009781-snap-gene-0.2-mRNA-1"/>
    </source>
</evidence>
<evidence type="ECO:0000259" key="4">
    <source>
        <dbReference type="PROSITE" id="PS50102"/>
    </source>
</evidence>
<dbReference type="CDD" id="cd12412">
    <property type="entry name" value="RRM_DAZL_BOULE"/>
    <property type="match status" value="1"/>
</dbReference>
<dbReference type="Pfam" id="PF00076">
    <property type="entry name" value="RRM_1"/>
    <property type="match status" value="1"/>
</dbReference>
<dbReference type="InterPro" id="IPR035979">
    <property type="entry name" value="RBD_domain_sf"/>
</dbReference>
<dbReference type="GO" id="GO:0003730">
    <property type="term" value="F:mRNA 3'-UTR binding"/>
    <property type="evidence" value="ECO:0007669"/>
    <property type="project" value="TreeGrafter"/>
</dbReference>
<dbReference type="Proteomes" id="UP000095280">
    <property type="component" value="Unplaced"/>
</dbReference>
<organism evidence="5 6">
    <name type="scientific">Macrostomum lignano</name>
    <dbReference type="NCBI Taxonomy" id="282301"/>
    <lineage>
        <taxon>Eukaryota</taxon>
        <taxon>Metazoa</taxon>
        <taxon>Spiralia</taxon>
        <taxon>Lophotrochozoa</taxon>
        <taxon>Platyhelminthes</taxon>
        <taxon>Rhabditophora</taxon>
        <taxon>Macrostomorpha</taxon>
        <taxon>Macrostomida</taxon>
        <taxon>Macrostomidae</taxon>
        <taxon>Macrostomum</taxon>
    </lineage>
</organism>
<proteinExistence type="predicted"/>
<name>A0A1I8I3G6_9PLAT</name>
<accession>A0A1I8I3G6</accession>
<evidence type="ECO:0000256" key="2">
    <source>
        <dbReference type="PROSITE-ProRule" id="PRU00176"/>
    </source>
</evidence>
<dbReference type="GO" id="GO:0070935">
    <property type="term" value="P:3'-UTR-mediated mRNA stabilization"/>
    <property type="evidence" value="ECO:0007669"/>
    <property type="project" value="TreeGrafter"/>
</dbReference>
<dbReference type="Gene3D" id="3.30.70.330">
    <property type="match status" value="1"/>
</dbReference>
<sequence length="341" mass="35480">MSGTQLTATEAPSPQSPAVSPPSVSDAATTASAAPTASTTAIVAMPGTPVSTAANTELGGTLIPNRVFVGGIPSSATEAELMEFFSALGEVRDVKIIADKSGTSKGYGFVTFESAELADSIIRRDRESRDGLVFRSRRLNIGPAIKKSPLYHRPDSNSNGVFFTAGSVPYTYQNGMAVFHIPGSLYQHYHHQQHQLALGGGGGYPDGGGPGPFLSATSDYGTDPSCTDQSYANESVEFDCGQLYSQQQPQQLAAAYSPAAPGGYCYGSPPVLCPVRAFPVLLNQHQPQLATPPPPAPVARIVSLDSADDSEVSQAVGGAPAAVPQLLQMPLQPMADPNRSS</sequence>
<dbReference type="WBParaSite" id="maker-uti_cns_0009781-snap-gene-0.2-mRNA-1">
    <property type="protein sequence ID" value="maker-uti_cns_0009781-snap-gene-0.2-mRNA-1"/>
    <property type="gene ID" value="maker-uti_cns_0009781-snap-gene-0.2"/>
</dbReference>
<dbReference type="PROSITE" id="PS50102">
    <property type="entry name" value="RRM"/>
    <property type="match status" value="1"/>
</dbReference>
<dbReference type="GO" id="GO:0005737">
    <property type="term" value="C:cytoplasm"/>
    <property type="evidence" value="ECO:0007669"/>
    <property type="project" value="TreeGrafter"/>
</dbReference>
<dbReference type="InterPro" id="IPR012677">
    <property type="entry name" value="Nucleotide-bd_a/b_plait_sf"/>
</dbReference>
<dbReference type="PANTHER" id="PTHR11176:SF57">
    <property type="entry name" value="PROTEIN BOULE"/>
    <property type="match status" value="1"/>
</dbReference>
<dbReference type="PANTHER" id="PTHR11176">
    <property type="entry name" value="BOULE-RELATED"/>
    <property type="match status" value="1"/>
</dbReference>
<dbReference type="AlphaFoldDB" id="A0A1I8I3G6"/>
<feature type="compositionally biased region" description="Polar residues" evidence="3">
    <location>
        <begin position="1"/>
        <end position="10"/>
    </location>
</feature>
<dbReference type="SMART" id="SM00360">
    <property type="entry name" value="RRM"/>
    <property type="match status" value="1"/>
</dbReference>
<evidence type="ECO:0000256" key="3">
    <source>
        <dbReference type="SAM" id="MobiDB-lite"/>
    </source>
</evidence>
<dbReference type="GO" id="GO:0008494">
    <property type="term" value="F:translation activator activity"/>
    <property type="evidence" value="ECO:0007669"/>
    <property type="project" value="TreeGrafter"/>
</dbReference>
<protein>
    <submittedName>
        <fullName evidence="6">RRM domain-containing protein</fullName>
    </submittedName>
</protein>
<evidence type="ECO:0000313" key="5">
    <source>
        <dbReference type="Proteomes" id="UP000095280"/>
    </source>
</evidence>
<keyword evidence="1 2" id="KW-0694">RNA-binding</keyword>
<feature type="region of interest" description="Disordered" evidence="3">
    <location>
        <begin position="1"/>
        <end position="32"/>
    </location>
</feature>
<evidence type="ECO:0000256" key="1">
    <source>
        <dbReference type="ARBA" id="ARBA00022884"/>
    </source>
</evidence>
<dbReference type="InterPro" id="IPR000504">
    <property type="entry name" value="RRM_dom"/>
</dbReference>
<dbReference type="SUPFAM" id="SSF54928">
    <property type="entry name" value="RNA-binding domain, RBD"/>
    <property type="match status" value="1"/>
</dbReference>